<dbReference type="Proteomes" id="UP001066276">
    <property type="component" value="Chromosome 5"/>
</dbReference>
<protein>
    <submittedName>
        <fullName evidence="2">Uncharacterized protein</fullName>
    </submittedName>
</protein>
<evidence type="ECO:0000313" key="2">
    <source>
        <dbReference type="EMBL" id="KAJ1157389.1"/>
    </source>
</evidence>
<accession>A0AAV7RYJ6</accession>
<keyword evidence="3" id="KW-1185">Reference proteome</keyword>
<name>A0AAV7RYJ6_PLEWA</name>
<reference evidence="2" key="1">
    <citation type="journal article" date="2022" name="bioRxiv">
        <title>Sequencing and chromosome-scale assembly of the giantPleurodeles waltlgenome.</title>
        <authorList>
            <person name="Brown T."/>
            <person name="Elewa A."/>
            <person name="Iarovenko S."/>
            <person name="Subramanian E."/>
            <person name="Araus A.J."/>
            <person name="Petzold A."/>
            <person name="Susuki M."/>
            <person name="Suzuki K.-i.T."/>
            <person name="Hayashi T."/>
            <person name="Toyoda A."/>
            <person name="Oliveira C."/>
            <person name="Osipova E."/>
            <person name="Leigh N.D."/>
            <person name="Simon A."/>
            <person name="Yun M.H."/>
        </authorList>
    </citation>
    <scope>NUCLEOTIDE SEQUENCE</scope>
    <source>
        <strain evidence="2">20211129_DDA</strain>
        <tissue evidence="2">Liver</tissue>
    </source>
</reference>
<comment type="caution">
    <text evidence="2">The sequence shown here is derived from an EMBL/GenBank/DDBJ whole genome shotgun (WGS) entry which is preliminary data.</text>
</comment>
<feature type="region of interest" description="Disordered" evidence="1">
    <location>
        <begin position="40"/>
        <end position="136"/>
    </location>
</feature>
<organism evidence="2 3">
    <name type="scientific">Pleurodeles waltl</name>
    <name type="common">Iberian ribbed newt</name>
    <dbReference type="NCBI Taxonomy" id="8319"/>
    <lineage>
        <taxon>Eukaryota</taxon>
        <taxon>Metazoa</taxon>
        <taxon>Chordata</taxon>
        <taxon>Craniata</taxon>
        <taxon>Vertebrata</taxon>
        <taxon>Euteleostomi</taxon>
        <taxon>Amphibia</taxon>
        <taxon>Batrachia</taxon>
        <taxon>Caudata</taxon>
        <taxon>Salamandroidea</taxon>
        <taxon>Salamandridae</taxon>
        <taxon>Pleurodelinae</taxon>
        <taxon>Pleurodeles</taxon>
    </lineage>
</organism>
<gene>
    <name evidence="2" type="ORF">NDU88_010102</name>
</gene>
<dbReference type="AlphaFoldDB" id="A0AAV7RYJ6"/>
<sequence>MWGGSTGLCRYALPSTRRAACPAWVFPTLISALCGRPDPPGARPKAASLQRVPGPAGGLKPPPGARSSTPAPGFQFPDPPSLCRSPGRRRPRSRLGPPYHSSPRLQPWGRAASPGAPGSLIWAQTGPSDPLTGPRRPPPQCRHLLPLRLARYGWIILGPSGARGLCVLHLRLLGHAPPNLFSSSAVFFLQHSHPL</sequence>
<proteinExistence type="predicted"/>
<dbReference type="EMBL" id="JANPWB010000009">
    <property type="protein sequence ID" value="KAJ1157389.1"/>
    <property type="molecule type" value="Genomic_DNA"/>
</dbReference>
<evidence type="ECO:0000256" key="1">
    <source>
        <dbReference type="SAM" id="MobiDB-lite"/>
    </source>
</evidence>
<evidence type="ECO:0000313" key="3">
    <source>
        <dbReference type="Proteomes" id="UP001066276"/>
    </source>
</evidence>